<sequence length="165" mass="18950">MKKALVTYQGFVQDIRDPGEHFDIYEGPDATIAWVDAPDNIQREWTLEWSPGQKVMVWVEREGAFTNNEVARKVAYGEFGAQLAQIFDDIKEHGTLSAETSSWFAHCQNVKDLIDKPVYEPPITMEEMMARAATMEPHVDNPHQMSTPELQAWKRYPGWKGYTSE</sequence>
<dbReference type="EMBL" id="LR796187">
    <property type="protein sequence ID" value="CAB4125872.1"/>
    <property type="molecule type" value="Genomic_DNA"/>
</dbReference>
<reference evidence="2" key="1">
    <citation type="submission" date="2020-05" db="EMBL/GenBank/DDBJ databases">
        <authorList>
            <person name="Chiriac C."/>
            <person name="Salcher M."/>
            <person name="Ghai R."/>
            <person name="Kavagutti S V."/>
        </authorList>
    </citation>
    <scope>NUCLEOTIDE SEQUENCE</scope>
</reference>
<proteinExistence type="predicted"/>
<evidence type="ECO:0000313" key="2">
    <source>
        <dbReference type="EMBL" id="CAB5209226.1"/>
    </source>
</evidence>
<accession>A0A6J7WHE8</accession>
<organism evidence="2">
    <name type="scientific">uncultured Caudovirales phage</name>
    <dbReference type="NCBI Taxonomy" id="2100421"/>
    <lineage>
        <taxon>Viruses</taxon>
        <taxon>Duplodnaviria</taxon>
        <taxon>Heunggongvirae</taxon>
        <taxon>Uroviricota</taxon>
        <taxon>Caudoviricetes</taxon>
        <taxon>Peduoviridae</taxon>
        <taxon>Maltschvirus</taxon>
        <taxon>Maltschvirus maltsch</taxon>
    </lineage>
</organism>
<dbReference type="EMBL" id="LR798231">
    <property type="protein sequence ID" value="CAB5209226.1"/>
    <property type="molecule type" value="Genomic_DNA"/>
</dbReference>
<name>A0A6J7WHE8_9CAUD</name>
<gene>
    <name evidence="2" type="ORF">UFOVP181_366</name>
    <name evidence="1" type="ORF">UFOVP57_273</name>
</gene>
<protein>
    <submittedName>
        <fullName evidence="2">Uncharacterized protein</fullName>
    </submittedName>
</protein>
<evidence type="ECO:0000313" key="1">
    <source>
        <dbReference type="EMBL" id="CAB4125872.1"/>
    </source>
</evidence>